<dbReference type="PANTHER" id="PTHR10908">
    <property type="entry name" value="SEROTONIN N-ACETYLTRANSFERASE"/>
    <property type="match status" value="1"/>
</dbReference>
<dbReference type="InterPro" id="IPR007515">
    <property type="entry name" value="Mss4"/>
</dbReference>
<dbReference type="GO" id="GO:0005085">
    <property type="term" value="F:guanyl-nucleotide exchange factor activity"/>
    <property type="evidence" value="ECO:0007669"/>
    <property type="project" value="UniProtKB-KW"/>
</dbReference>
<evidence type="ECO:0000256" key="4">
    <source>
        <dbReference type="ARBA" id="ARBA00022927"/>
    </source>
</evidence>
<dbReference type="EMBL" id="JAWWNJ010000007">
    <property type="protein sequence ID" value="KAK7052324.1"/>
    <property type="molecule type" value="Genomic_DNA"/>
</dbReference>
<keyword evidence="4" id="KW-0653">Protein transport</keyword>
<keyword evidence="1" id="KW-0813">Transport</keyword>
<dbReference type="InterPro" id="IPR011323">
    <property type="entry name" value="Mss4/transl-control_tumour"/>
</dbReference>
<organism evidence="7 8">
    <name type="scientific">Favolaschia claudopus</name>
    <dbReference type="NCBI Taxonomy" id="2862362"/>
    <lineage>
        <taxon>Eukaryota</taxon>
        <taxon>Fungi</taxon>
        <taxon>Dikarya</taxon>
        <taxon>Basidiomycota</taxon>
        <taxon>Agaricomycotina</taxon>
        <taxon>Agaricomycetes</taxon>
        <taxon>Agaricomycetidae</taxon>
        <taxon>Agaricales</taxon>
        <taxon>Marasmiineae</taxon>
        <taxon>Mycenaceae</taxon>
        <taxon>Favolaschia</taxon>
    </lineage>
</organism>
<evidence type="ECO:0000256" key="5">
    <source>
        <dbReference type="ARBA" id="ARBA00023315"/>
    </source>
</evidence>
<dbReference type="CDD" id="cd04301">
    <property type="entry name" value="NAT_SF"/>
    <property type="match status" value="1"/>
</dbReference>
<proteinExistence type="predicted"/>
<dbReference type="GO" id="GO:0004059">
    <property type="term" value="F:aralkylamine N-acetyltransferase activity"/>
    <property type="evidence" value="ECO:0007669"/>
    <property type="project" value="TreeGrafter"/>
</dbReference>
<accession>A0AAW0DML4</accession>
<protein>
    <submittedName>
        <fullName evidence="7">Acyl-CoA N-acyltransferase</fullName>
    </submittedName>
</protein>
<dbReference type="Gene3D" id="2.170.150.10">
    <property type="entry name" value="Metal Binding Protein, Guanine Nucleotide Exchange Factor, Chain A"/>
    <property type="match status" value="1"/>
</dbReference>
<comment type="caution">
    <text evidence="7">The sequence shown here is derived from an EMBL/GenBank/DDBJ whole genome shotgun (WGS) entry which is preliminary data.</text>
</comment>
<keyword evidence="3" id="KW-0808">Transferase</keyword>
<name>A0AAW0DML4_9AGAR</name>
<dbReference type="InterPro" id="IPR016181">
    <property type="entry name" value="Acyl_CoA_acyltransferase"/>
</dbReference>
<feature type="domain" description="N-acetyltransferase" evidence="6">
    <location>
        <begin position="4"/>
        <end position="167"/>
    </location>
</feature>
<dbReference type="AlphaFoldDB" id="A0AAW0DML4"/>
<evidence type="ECO:0000259" key="6">
    <source>
        <dbReference type="PROSITE" id="PS51186"/>
    </source>
</evidence>
<dbReference type="InterPro" id="IPR000182">
    <property type="entry name" value="GNAT_dom"/>
</dbReference>
<dbReference type="GO" id="GO:0015031">
    <property type="term" value="P:protein transport"/>
    <property type="evidence" value="ECO:0007669"/>
    <property type="project" value="UniProtKB-KW"/>
</dbReference>
<keyword evidence="8" id="KW-1185">Reference proteome</keyword>
<dbReference type="InterPro" id="IPR051635">
    <property type="entry name" value="SNAT-like"/>
</dbReference>
<dbReference type="InterPro" id="IPR011057">
    <property type="entry name" value="Mss4-like_sf"/>
</dbReference>
<dbReference type="Gene3D" id="3.40.630.30">
    <property type="match status" value="1"/>
</dbReference>
<evidence type="ECO:0000313" key="7">
    <source>
        <dbReference type="EMBL" id="KAK7052324.1"/>
    </source>
</evidence>
<evidence type="ECO:0000313" key="8">
    <source>
        <dbReference type="Proteomes" id="UP001362999"/>
    </source>
</evidence>
<dbReference type="GO" id="GO:0005737">
    <property type="term" value="C:cytoplasm"/>
    <property type="evidence" value="ECO:0007669"/>
    <property type="project" value="TreeGrafter"/>
</dbReference>
<dbReference type="Pfam" id="PF00583">
    <property type="entry name" value="Acetyltransf_1"/>
    <property type="match status" value="1"/>
</dbReference>
<dbReference type="SUPFAM" id="SSF51316">
    <property type="entry name" value="Mss4-like"/>
    <property type="match status" value="1"/>
</dbReference>
<evidence type="ECO:0000256" key="3">
    <source>
        <dbReference type="ARBA" id="ARBA00022679"/>
    </source>
</evidence>
<keyword evidence="2" id="KW-0344">Guanine-nucleotide releasing factor</keyword>
<gene>
    <name evidence="7" type="ORF">R3P38DRAFT_2859763</name>
</gene>
<dbReference type="PROSITE" id="PS51796">
    <property type="entry name" value="MSS4"/>
    <property type="match status" value="1"/>
</dbReference>
<dbReference type="Pfam" id="PF04421">
    <property type="entry name" value="Mss4"/>
    <property type="match status" value="1"/>
</dbReference>
<dbReference type="Proteomes" id="UP001362999">
    <property type="component" value="Unassembled WGS sequence"/>
</dbReference>
<evidence type="ECO:0000256" key="1">
    <source>
        <dbReference type="ARBA" id="ARBA00022448"/>
    </source>
</evidence>
<dbReference type="PANTHER" id="PTHR10908:SF0">
    <property type="entry name" value="SEROTONIN N-ACETYLTRANSFERASE"/>
    <property type="match status" value="1"/>
</dbReference>
<reference evidence="7 8" key="1">
    <citation type="journal article" date="2024" name="J Genomics">
        <title>Draft genome sequencing and assembly of Favolaschia claudopus CIRM-BRFM 2984 isolated from oak limbs.</title>
        <authorList>
            <person name="Navarro D."/>
            <person name="Drula E."/>
            <person name="Chaduli D."/>
            <person name="Cazenave R."/>
            <person name="Ahrendt S."/>
            <person name="Wang J."/>
            <person name="Lipzen A."/>
            <person name="Daum C."/>
            <person name="Barry K."/>
            <person name="Grigoriev I.V."/>
            <person name="Favel A."/>
            <person name="Rosso M.N."/>
            <person name="Martin F."/>
        </authorList>
    </citation>
    <scope>NUCLEOTIDE SEQUENCE [LARGE SCALE GENOMIC DNA]</scope>
    <source>
        <strain evidence="7 8">CIRM-BRFM 2984</strain>
    </source>
</reference>
<keyword evidence="5" id="KW-0012">Acyltransferase</keyword>
<dbReference type="SUPFAM" id="SSF55729">
    <property type="entry name" value="Acyl-CoA N-acyltransferases (Nat)"/>
    <property type="match status" value="1"/>
</dbReference>
<sequence length="334" mass="36611">MSTLVFKLVPADDLEQAIEIETQGFPEDEAATLEAFRLRQSVAGDLFLGAYINDQLVGYVCSTLSPDTSLTHESMSKHVPGSSSVCIHSICVSSAHQGQGIGLKLMREYISRLQKAYEEKSVPYERVLLITHENLRAFYEKAGFEWVGPSHVVHGAKPWYEMRIVLGSSSVQTRQPESIPPGVFEALQQSSSRNPTPKPFSSFPGGITEVTSTESDAVVNKFDLLCPRSACGSIILKSGVAKFVEAESVRLEPADLPSNPLLPALPQPPARAQWWLVTPSAMEFENIGFSRPVESLGEKMKLLSCAECDLGPLGWCKEGGTEFWLACSRVGYRN</sequence>
<dbReference type="GO" id="GO:0007264">
    <property type="term" value="P:small GTPase-mediated signal transduction"/>
    <property type="evidence" value="ECO:0007669"/>
    <property type="project" value="InterPro"/>
</dbReference>
<dbReference type="PROSITE" id="PS51186">
    <property type="entry name" value="GNAT"/>
    <property type="match status" value="1"/>
</dbReference>
<evidence type="ECO:0000256" key="2">
    <source>
        <dbReference type="ARBA" id="ARBA00022658"/>
    </source>
</evidence>